<dbReference type="Proteomes" id="UP001195769">
    <property type="component" value="Unassembled WGS sequence"/>
</dbReference>
<feature type="region of interest" description="Disordered" evidence="1">
    <location>
        <begin position="1"/>
        <end position="43"/>
    </location>
</feature>
<feature type="compositionally biased region" description="Polar residues" evidence="1">
    <location>
        <begin position="1"/>
        <end position="15"/>
    </location>
</feature>
<feature type="region of interest" description="Disordered" evidence="1">
    <location>
        <begin position="299"/>
        <end position="383"/>
    </location>
</feature>
<feature type="compositionally biased region" description="Low complexity" evidence="1">
    <location>
        <begin position="364"/>
        <end position="380"/>
    </location>
</feature>
<feature type="compositionally biased region" description="Pro residues" evidence="1">
    <location>
        <begin position="353"/>
        <end position="363"/>
    </location>
</feature>
<feature type="compositionally biased region" description="Acidic residues" evidence="1">
    <location>
        <begin position="225"/>
        <end position="234"/>
    </location>
</feature>
<feature type="compositionally biased region" description="Low complexity" evidence="1">
    <location>
        <begin position="21"/>
        <end position="43"/>
    </location>
</feature>
<comment type="caution">
    <text evidence="2">The sequence shown here is derived from an EMBL/GenBank/DDBJ whole genome shotgun (WGS) entry which is preliminary data.</text>
</comment>
<feature type="compositionally biased region" description="Basic and acidic residues" evidence="1">
    <location>
        <begin position="205"/>
        <end position="224"/>
    </location>
</feature>
<organism evidence="2 3">
    <name type="scientific">Suillus fuscotomentosus</name>
    <dbReference type="NCBI Taxonomy" id="1912939"/>
    <lineage>
        <taxon>Eukaryota</taxon>
        <taxon>Fungi</taxon>
        <taxon>Dikarya</taxon>
        <taxon>Basidiomycota</taxon>
        <taxon>Agaricomycotina</taxon>
        <taxon>Agaricomycetes</taxon>
        <taxon>Agaricomycetidae</taxon>
        <taxon>Boletales</taxon>
        <taxon>Suillineae</taxon>
        <taxon>Suillaceae</taxon>
        <taxon>Suillus</taxon>
    </lineage>
</organism>
<gene>
    <name evidence="2" type="ORF">F5891DRAFT_992523</name>
</gene>
<feature type="region of interest" description="Disordered" evidence="1">
    <location>
        <begin position="65"/>
        <end position="155"/>
    </location>
</feature>
<evidence type="ECO:0000313" key="2">
    <source>
        <dbReference type="EMBL" id="KAG1908315.1"/>
    </source>
</evidence>
<proteinExistence type="predicted"/>
<feature type="compositionally biased region" description="Low complexity" evidence="1">
    <location>
        <begin position="91"/>
        <end position="101"/>
    </location>
</feature>
<protein>
    <submittedName>
        <fullName evidence="2">Uncharacterized protein</fullName>
    </submittedName>
</protein>
<feature type="compositionally biased region" description="Low complexity" evidence="1">
    <location>
        <begin position="117"/>
        <end position="126"/>
    </location>
</feature>
<keyword evidence="3" id="KW-1185">Reference proteome</keyword>
<dbReference type="AlphaFoldDB" id="A0AAD4ELI6"/>
<dbReference type="GeneID" id="64672486"/>
<name>A0AAD4ELI6_9AGAM</name>
<dbReference type="RefSeq" id="XP_041233890.1">
    <property type="nucleotide sequence ID" value="XM_041378188.1"/>
</dbReference>
<reference evidence="2" key="1">
    <citation type="journal article" date="2020" name="New Phytol.">
        <title>Comparative genomics reveals dynamic genome evolution in host specialist ectomycorrhizal fungi.</title>
        <authorList>
            <person name="Lofgren L.A."/>
            <person name="Nguyen N.H."/>
            <person name="Vilgalys R."/>
            <person name="Ruytinx J."/>
            <person name="Liao H.L."/>
            <person name="Branco S."/>
            <person name="Kuo A."/>
            <person name="LaButti K."/>
            <person name="Lipzen A."/>
            <person name="Andreopoulos W."/>
            <person name="Pangilinan J."/>
            <person name="Riley R."/>
            <person name="Hundley H."/>
            <person name="Na H."/>
            <person name="Barry K."/>
            <person name="Grigoriev I.V."/>
            <person name="Stajich J.E."/>
            <person name="Kennedy P.G."/>
        </authorList>
    </citation>
    <scope>NUCLEOTIDE SEQUENCE</scope>
    <source>
        <strain evidence="2">FC203</strain>
    </source>
</reference>
<sequence length="447" mass="48406">MSESYNRLPFPTSSEEFALPSTSSVASSTSADDGLPNPLFLRLRRPTLLNKSSYYSDKRIQSPLAISFTVASRRRGSNGEESESDRERMWSESSPSSSSGNPTPPITLPLEGDDESNTSTRSGGPSPSTPPPSRNLSTNALPVNAGDTPIPILRRPTYPLKPARILNLLAEPRPEEDELQSEAAFQRLLASHSDLPSQPRTPRAPSDRGRYPEEVGHEDSHEDPLSDDDDDDDVQGLFAFDIQSETNNVKPCTPAQSVNGDDLNMSLAESPMGVAMDVDPPMVSPSIISTPMSIQWRYTPPPTTSAVRSNKRKLDDRYDPYPTSAKRRAVSPSISYLRETHPSLVSYPRTPSSRPPVPIPLSIPPSNSSTSATSSPTVTSGYPFQTYPSSRQVNLGTMSLSSSPVLRPSLGLVSPILRPILRTRRGADGEEREIEGAGEAVNGLSLG</sequence>
<feature type="region of interest" description="Disordered" evidence="1">
    <location>
        <begin position="189"/>
        <end position="234"/>
    </location>
</feature>
<dbReference type="EMBL" id="JABBWK010000001">
    <property type="protein sequence ID" value="KAG1908315.1"/>
    <property type="molecule type" value="Genomic_DNA"/>
</dbReference>
<evidence type="ECO:0000313" key="3">
    <source>
        <dbReference type="Proteomes" id="UP001195769"/>
    </source>
</evidence>
<feature type="region of interest" description="Disordered" evidence="1">
    <location>
        <begin position="427"/>
        <end position="447"/>
    </location>
</feature>
<accession>A0AAD4ELI6</accession>
<evidence type="ECO:0000256" key="1">
    <source>
        <dbReference type="SAM" id="MobiDB-lite"/>
    </source>
</evidence>